<feature type="transmembrane region" description="Helical" evidence="9">
    <location>
        <begin position="102"/>
        <end position="123"/>
    </location>
</feature>
<feature type="transmembrane region" description="Helical" evidence="9">
    <location>
        <begin position="217"/>
        <end position="238"/>
    </location>
</feature>
<protein>
    <submittedName>
        <fullName evidence="11">Amino acid transporter</fullName>
    </submittedName>
</protein>
<feature type="transmembrane region" description="Helical" evidence="9">
    <location>
        <begin position="62"/>
        <end position="81"/>
    </location>
</feature>
<dbReference type="PATRIC" id="fig|66430.4.peg.921"/>
<dbReference type="GO" id="GO:0006865">
    <property type="term" value="P:amino acid transport"/>
    <property type="evidence" value="ECO:0007669"/>
    <property type="project" value="UniProtKB-KW"/>
</dbReference>
<dbReference type="Proteomes" id="UP000035932">
    <property type="component" value="Unassembled WGS sequence"/>
</dbReference>
<evidence type="ECO:0000256" key="3">
    <source>
        <dbReference type="ARBA" id="ARBA00022448"/>
    </source>
</evidence>
<evidence type="ECO:0000256" key="8">
    <source>
        <dbReference type="SAM" id="MobiDB-lite"/>
    </source>
</evidence>
<dbReference type="PANTHER" id="PTHR43495">
    <property type="entry name" value="GABA PERMEASE"/>
    <property type="match status" value="1"/>
</dbReference>
<keyword evidence="4 9" id="KW-0812">Transmembrane</keyword>
<dbReference type="RefSeq" id="WP_048479364.1">
    <property type="nucleotide sequence ID" value="NZ_JBIRUD010000004.1"/>
</dbReference>
<feature type="transmembrane region" description="Helical" evidence="9">
    <location>
        <begin position="300"/>
        <end position="319"/>
    </location>
</feature>
<organism evidence="11 12">
    <name type="scientific">Streptomyces roseus</name>
    <dbReference type="NCBI Taxonomy" id="66430"/>
    <lineage>
        <taxon>Bacteria</taxon>
        <taxon>Bacillati</taxon>
        <taxon>Actinomycetota</taxon>
        <taxon>Actinomycetes</taxon>
        <taxon>Kitasatosporales</taxon>
        <taxon>Streptomycetaceae</taxon>
        <taxon>Streptomyces</taxon>
    </lineage>
</organism>
<dbReference type="Gene3D" id="1.20.1740.10">
    <property type="entry name" value="Amino acid/polyamine transporter I"/>
    <property type="match status" value="1"/>
</dbReference>
<evidence type="ECO:0000256" key="5">
    <source>
        <dbReference type="ARBA" id="ARBA00022970"/>
    </source>
</evidence>
<dbReference type="PIRSF" id="PIRSF006060">
    <property type="entry name" value="AA_transporter"/>
    <property type="match status" value="1"/>
</dbReference>
<dbReference type="InterPro" id="IPR004841">
    <property type="entry name" value="AA-permease/SLC12A_dom"/>
</dbReference>
<evidence type="ECO:0000256" key="2">
    <source>
        <dbReference type="ARBA" id="ARBA00008583"/>
    </source>
</evidence>
<feature type="domain" description="Amino acid permease/ SLC12A" evidence="10">
    <location>
        <begin position="34"/>
        <end position="470"/>
    </location>
</feature>
<evidence type="ECO:0000313" key="12">
    <source>
        <dbReference type="Proteomes" id="UP000035932"/>
    </source>
</evidence>
<feature type="transmembrane region" description="Helical" evidence="9">
    <location>
        <begin position="377"/>
        <end position="399"/>
    </location>
</feature>
<dbReference type="GO" id="GO:0055085">
    <property type="term" value="P:transmembrane transport"/>
    <property type="evidence" value="ECO:0007669"/>
    <property type="project" value="InterPro"/>
</dbReference>
<dbReference type="Pfam" id="PF00324">
    <property type="entry name" value="AA_permease"/>
    <property type="match status" value="1"/>
</dbReference>
<feature type="transmembrane region" description="Helical" evidence="9">
    <location>
        <begin position="176"/>
        <end position="197"/>
    </location>
</feature>
<dbReference type="OrthoDB" id="5297508at2"/>
<evidence type="ECO:0000256" key="1">
    <source>
        <dbReference type="ARBA" id="ARBA00004141"/>
    </source>
</evidence>
<keyword evidence="6 9" id="KW-1133">Transmembrane helix</keyword>
<gene>
    <name evidence="11" type="ORF">ACS04_26855</name>
</gene>
<evidence type="ECO:0000259" key="10">
    <source>
        <dbReference type="Pfam" id="PF00324"/>
    </source>
</evidence>
<keyword evidence="3" id="KW-0813">Transport</keyword>
<feature type="region of interest" description="Disordered" evidence="8">
    <location>
        <begin position="1"/>
        <end position="23"/>
    </location>
</feature>
<dbReference type="PANTHER" id="PTHR43495:SF5">
    <property type="entry name" value="GAMMA-AMINOBUTYRIC ACID PERMEASE"/>
    <property type="match status" value="1"/>
</dbReference>
<dbReference type="InterPro" id="IPR004840">
    <property type="entry name" value="Amino_acid_permease_CS"/>
</dbReference>
<dbReference type="AlphaFoldDB" id="A0A0J6XHZ5"/>
<keyword evidence="5" id="KW-0029">Amino-acid transport</keyword>
<evidence type="ECO:0000256" key="6">
    <source>
        <dbReference type="ARBA" id="ARBA00022989"/>
    </source>
</evidence>
<dbReference type="STRING" id="66430.ACS04_26855"/>
<feature type="transmembrane region" description="Helical" evidence="9">
    <location>
        <begin position="259"/>
        <end position="280"/>
    </location>
</feature>
<proteinExistence type="inferred from homology"/>
<evidence type="ECO:0000256" key="9">
    <source>
        <dbReference type="SAM" id="Phobius"/>
    </source>
</evidence>
<feature type="compositionally biased region" description="Polar residues" evidence="8">
    <location>
        <begin position="1"/>
        <end position="20"/>
    </location>
</feature>
<keyword evidence="12" id="KW-1185">Reference proteome</keyword>
<evidence type="ECO:0000256" key="4">
    <source>
        <dbReference type="ARBA" id="ARBA00022692"/>
    </source>
</evidence>
<reference evidence="11 12" key="1">
    <citation type="submission" date="2015-06" db="EMBL/GenBank/DDBJ databases">
        <title>Recapitulation of the evolution of biosynthetic gene clusters reveals hidden chemical diversity on bacterial genomes.</title>
        <authorList>
            <person name="Cruz-Morales P."/>
            <person name="Martinez-Guerrero C."/>
            <person name="Morales-Escalante M.A."/>
            <person name="Yanez-Guerra L.A."/>
            <person name="Kopp J.F."/>
            <person name="Feldmann J."/>
            <person name="Ramos-Aboites H.E."/>
            <person name="Barona-Gomez F."/>
        </authorList>
    </citation>
    <scope>NUCLEOTIDE SEQUENCE [LARGE SCALE GENOMIC DNA]</scope>
    <source>
        <strain evidence="11 12">ATCC 31245</strain>
    </source>
</reference>
<keyword evidence="7 9" id="KW-0472">Membrane</keyword>
<sequence length="477" mass="50580">MSSTTTLQKAGDPTGNSGEGTPSDGLKAGLKNRHLSMIAIGGVIGAGLFVGSGGGIAKAGPAILISYLLVGAMVVFVMRMLGEMAAASPNSGSFSAYADRALGRWAGFSIGWLYWFFWVVVLAVEATAGAKILEGWVPAVPQWGWALIVMLVLTVTNLGSVASYGEFEFWFAGIKVVAIGAFVIVGLLAVFGVLPGSDNPGAGFAHLTDAGGFMPNGWGSILTGVLMVVFSFMGSEIVTLAAGESEDPRRAVTKATNSVIWRIGVFYLGSIFIVLTLLPWNDKSIVDKGSYVAALDSIGIAHAGQIMNVIVLTAVLSCLNSGMYTASRMAFSLGERGDAPKVFAKVNKRGVPMAAILGSVVFGFAAVYFNYSSPDTVFSFLLNSSGAIALFVWLVICLTQLRMRKILVREAPDKLTVKMWLFPYLTWATAAMITFVLAYMVYDKDNRETVMLSLLVAAVVLVIGVVRDLRRKAAARA</sequence>
<comment type="similarity">
    <text evidence="2">Belongs to the amino acid-polyamine-organocation (APC) superfamily. Amino acid transporter (AAT) (TC 2.A.3.1) family.</text>
</comment>
<comment type="caution">
    <text evidence="11">The sequence shown here is derived from an EMBL/GenBank/DDBJ whole genome shotgun (WGS) entry which is preliminary data.</text>
</comment>
<comment type="subcellular location">
    <subcellularLocation>
        <location evidence="1">Membrane</location>
        <topology evidence="1">Multi-pass membrane protein</topology>
    </subcellularLocation>
</comment>
<dbReference type="EMBL" id="LFML01000122">
    <property type="protein sequence ID" value="KMO94814.1"/>
    <property type="molecule type" value="Genomic_DNA"/>
</dbReference>
<feature type="transmembrane region" description="Helical" evidence="9">
    <location>
        <begin position="351"/>
        <end position="371"/>
    </location>
</feature>
<dbReference type="GO" id="GO:0016020">
    <property type="term" value="C:membrane"/>
    <property type="evidence" value="ECO:0007669"/>
    <property type="project" value="UniProtKB-SubCell"/>
</dbReference>
<feature type="transmembrane region" description="Helical" evidence="9">
    <location>
        <begin position="420"/>
        <end position="442"/>
    </location>
</feature>
<dbReference type="PROSITE" id="PS00218">
    <property type="entry name" value="AMINO_ACID_PERMEASE_1"/>
    <property type="match status" value="1"/>
</dbReference>
<evidence type="ECO:0000256" key="7">
    <source>
        <dbReference type="ARBA" id="ARBA00023136"/>
    </source>
</evidence>
<dbReference type="FunFam" id="1.20.1740.10:FF:000001">
    <property type="entry name" value="Amino acid permease"/>
    <property type="match status" value="1"/>
</dbReference>
<accession>A0A0J6XHZ5</accession>
<feature type="transmembrane region" description="Helical" evidence="9">
    <location>
        <begin position="448"/>
        <end position="466"/>
    </location>
</feature>
<evidence type="ECO:0000313" key="11">
    <source>
        <dbReference type="EMBL" id="KMO94814.1"/>
    </source>
</evidence>
<feature type="transmembrane region" description="Helical" evidence="9">
    <location>
        <begin position="35"/>
        <end position="56"/>
    </location>
</feature>
<feature type="transmembrane region" description="Helical" evidence="9">
    <location>
        <begin position="143"/>
        <end position="164"/>
    </location>
</feature>
<name>A0A0J6XHZ5_9ACTN</name>